<evidence type="ECO:0008006" key="3">
    <source>
        <dbReference type="Google" id="ProtNLM"/>
    </source>
</evidence>
<organism evidence="1 2">
    <name type="scientific">Hydrogenophaga palleronii</name>
    <dbReference type="NCBI Taxonomy" id="65655"/>
    <lineage>
        <taxon>Bacteria</taxon>
        <taxon>Pseudomonadati</taxon>
        <taxon>Pseudomonadota</taxon>
        <taxon>Betaproteobacteria</taxon>
        <taxon>Burkholderiales</taxon>
        <taxon>Comamonadaceae</taxon>
        <taxon>Hydrogenophaga</taxon>
    </lineage>
</organism>
<comment type="caution">
    <text evidence="1">The sequence shown here is derived from an EMBL/GenBank/DDBJ whole genome shotgun (WGS) entry which is preliminary data.</text>
</comment>
<gene>
    <name evidence="1" type="ORF">J2W49_003463</name>
</gene>
<accession>A0ABU1WRF3</accession>
<evidence type="ECO:0000313" key="2">
    <source>
        <dbReference type="Proteomes" id="UP001265700"/>
    </source>
</evidence>
<protein>
    <recommendedName>
        <fullName evidence="3">HNH endonuclease</fullName>
    </recommendedName>
</protein>
<proteinExistence type="predicted"/>
<evidence type="ECO:0000313" key="1">
    <source>
        <dbReference type="EMBL" id="MDR7151487.1"/>
    </source>
</evidence>
<keyword evidence="2" id="KW-1185">Reference proteome</keyword>
<dbReference type="EMBL" id="JAVDWU010000007">
    <property type="protein sequence ID" value="MDR7151487.1"/>
    <property type="molecule type" value="Genomic_DNA"/>
</dbReference>
<reference evidence="1 2" key="1">
    <citation type="submission" date="2023-07" db="EMBL/GenBank/DDBJ databases">
        <title>Sorghum-associated microbial communities from plants grown in Nebraska, USA.</title>
        <authorList>
            <person name="Schachtman D."/>
        </authorList>
    </citation>
    <scope>NUCLEOTIDE SEQUENCE [LARGE SCALE GENOMIC DNA]</scope>
    <source>
        <strain evidence="1 2">4249</strain>
    </source>
</reference>
<name>A0ABU1WRF3_9BURK</name>
<dbReference type="Proteomes" id="UP001265700">
    <property type="component" value="Unassembled WGS sequence"/>
</dbReference>
<sequence length="69" mass="8085">MHETVQPTATPRRNHEPGRGIRWYFVSETKLTDSYKKCQMSGLFVVSDGPVCEIHHINPSVLYKRWLKK</sequence>